<evidence type="ECO:0000313" key="4">
    <source>
        <dbReference type="Proteomes" id="UP000460287"/>
    </source>
</evidence>
<evidence type="ECO:0000256" key="1">
    <source>
        <dbReference type="SAM" id="Phobius"/>
    </source>
</evidence>
<keyword evidence="1" id="KW-0472">Membrane</keyword>
<protein>
    <submittedName>
        <fullName evidence="3">LPXTG cell wall anchor domain-containing protein</fullName>
    </submittedName>
</protein>
<feature type="transmembrane region" description="Helical" evidence="1">
    <location>
        <begin position="187"/>
        <end position="206"/>
    </location>
</feature>
<name>A0A7X2N0Q6_9CLOT</name>
<dbReference type="RefSeq" id="WP_154532674.1">
    <property type="nucleotide sequence ID" value="NZ_JAQXTV010000082.1"/>
</dbReference>
<feature type="signal peptide" evidence="2">
    <location>
        <begin position="1"/>
        <end position="24"/>
    </location>
</feature>
<keyword evidence="4" id="KW-1185">Reference proteome</keyword>
<dbReference type="EMBL" id="VULX01000040">
    <property type="protein sequence ID" value="MSR92617.1"/>
    <property type="molecule type" value="Genomic_DNA"/>
</dbReference>
<evidence type="ECO:0000313" key="3">
    <source>
        <dbReference type="EMBL" id="MSR92617.1"/>
    </source>
</evidence>
<comment type="caution">
    <text evidence="3">The sequence shown here is derived from an EMBL/GenBank/DDBJ whole genome shotgun (WGS) entry which is preliminary data.</text>
</comment>
<reference evidence="3 4" key="1">
    <citation type="submission" date="2019-08" db="EMBL/GenBank/DDBJ databases">
        <title>In-depth cultivation of the pig gut microbiome towards novel bacterial diversity and tailored functional studies.</title>
        <authorList>
            <person name="Wylensek D."/>
            <person name="Hitch T.C.A."/>
            <person name="Clavel T."/>
        </authorList>
    </citation>
    <scope>NUCLEOTIDE SEQUENCE [LARGE SCALE GENOMIC DNA]</scope>
    <source>
        <strain evidence="3 4">WCA-383-APC-5B</strain>
    </source>
</reference>
<gene>
    <name evidence="3" type="ORF">FYJ33_14890</name>
</gene>
<dbReference type="AlphaFoldDB" id="A0A7X2N0Q6"/>
<organism evidence="3 4">
    <name type="scientific">Inconstantimicrobium porci</name>
    <dbReference type="NCBI Taxonomy" id="2652291"/>
    <lineage>
        <taxon>Bacteria</taxon>
        <taxon>Bacillati</taxon>
        <taxon>Bacillota</taxon>
        <taxon>Clostridia</taxon>
        <taxon>Eubacteriales</taxon>
        <taxon>Clostridiaceae</taxon>
        <taxon>Inconstantimicrobium</taxon>
    </lineage>
</organism>
<keyword evidence="2" id="KW-0732">Signal</keyword>
<keyword evidence="1" id="KW-0812">Transmembrane</keyword>
<feature type="chain" id="PRO_5031385972" evidence="2">
    <location>
        <begin position="25"/>
        <end position="214"/>
    </location>
</feature>
<accession>A0A7X2N0Q6</accession>
<proteinExistence type="predicted"/>
<dbReference type="Proteomes" id="UP000460287">
    <property type="component" value="Unassembled WGS sequence"/>
</dbReference>
<keyword evidence="1" id="KW-1133">Transmembrane helix</keyword>
<evidence type="ECO:0000256" key="2">
    <source>
        <dbReference type="SAM" id="SignalP"/>
    </source>
</evidence>
<sequence length="214" mass="23539">MKNYLKVIVMTLSLLLLVNVNAFAETLPSNVKLEGNANGIVVIPGDKMFLYKDNMVPGDEVDRTMTIDNKYDVPFDLYLRAERVTPKEQYDLLTKLQVKVTYKGSVIYEGPVSGEDGLIKNISLGSYNPGDKADLHAEVKWEGQSSGNEYMNKTAQVNWIFTAQNKGTVVPNATKVTVQPHTGDSSIIPYVIILAGASILLIAIAMKKKASKEV</sequence>